<dbReference type="Ensembl" id="ENSLOCT00000008364.1">
    <property type="protein sequence ID" value="ENSLOCP00000008354.1"/>
    <property type="gene ID" value="ENSLOCG00000006907.1"/>
</dbReference>
<dbReference type="EMBL" id="AHAT01040448">
    <property type="status" value="NOT_ANNOTATED_CDS"/>
    <property type="molecule type" value="Genomic_DNA"/>
</dbReference>
<dbReference type="EMBL" id="AHAT01040445">
    <property type="status" value="NOT_ANNOTATED_CDS"/>
    <property type="molecule type" value="Genomic_DNA"/>
</dbReference>
<dbReference type="SMART" id="SM00216">
    <property type="entry name" value="VWD"/>
    <property type="match status" value="3"/>
</dbReference>
<feature type="domain" description="VWFD" evidence="4">
    <location>
        <begin position="10"/>
        <end position="175"/>
    </location>
</feature>
<evidence type="ECO:0000256" key="3">
    <source>
        <dbReference type="ARBA" id="ARBA00023180"/>
    </source>
</evidence>
<keyword evidence="3" id="KW-0325">Glycoprotein</keyword>
<evidence type="ECO:0000313" key="5">
    <source>
        <dbReference type="Ensembl" id="ENSLOCP00000008354.1"/>
    </source>
</evidence>
<dbReference type="FunFam" id="2.10.25.10:FF:000674">
    <property type="entry name" value="Mucin-2"/>
    <property type="match status" value="1"/>
</dbReference>
<dbReference type="Pfam" id="PF08742">
    <property type="entry name" value="C8"/>
    <property type="match status" value="3"/>
</dbReference>
<name>W5MIZ5_LEPOC</name>
<dbReference type="PANTHER" id="PTHR11339">
    <property type="entry name" value="EXTRACELLULAR MATRIX GLYCOPROTEIN RELATED"/>
    <property type="match status" value="1"/>
</dbReference>
<dbReference type="PROSITE" id="PS51233">
    <property type="entry name" value="VWFD"/>
    <property type="match status" value="3"/>
</dbReference>
<dbReference type="InterPro" id="IPR001007">
    <property type="entry name" value="VWF_dom"/>
</dbReference>
<dbReference type="InterPro" id="IPR001846">
    <property type="entry name" value="VWF_type-D"/>
</dbReference>
<accession>W5MIZ5</accession>
<protein>
    <recommendedName>
        <fullName evidence="4">VWFD domain-containing protein</fullName>
    </recommendedName>
</protein>
<dbReference type="GO" id="GO:0005201">
    <property type="term" value="F:extracellular matrix structural constituent"/>
    <property type="evidence" value="ECO:0000318"/>
    <property type="project" value="GO_Central"/>
</dbReference>
<organism evidence="5 6">
    <name type="scientific">Lepisosteus oculatus</name>
    <name type="common">Spotted gar</name>
    <dbReference type="NCBI Taxonomy" id="7918"/>
    <lineage>
        <taxon>Eukaryota</taxon>
        <taxon>Metazoa</taxon>
        <taxon>Chordata</taxon>
        <taxon>Craniata</taxon>
        <taxon>Vertebrata</taxon>
        <taxon>Euteleostomi</taxon>
        <taxon>Actinopterygii</taxon>
        <taxon>Neopterygii</taxon>
        <taxon>Holostei</taxon>
        <taxon>Semionotiformes</taxon>
        <taxon>Lepisosteidae</taxon>
        <taxon>Lepisosteus</taxon>
    </lineage>
</organism>
<evidence type="ECO:0000256" key="1">
    <source>
        <dbReference type="ARBA" id="ARBA00022737"/>
    </source>
</evidence>
<keyword evidence="2" id="KW-1015">Disulfide bond</keyword>
<dbReference type="EMBL" id="AHAT01040452">
    <property type="status" value="NOT_ANNOTATED_CDS"/>
    <property type="molecule type" value="Genomic_DNA"/>
</dbReference>
<keyword evidence="6" id="KW-1185">Reference proteome</keyword>
<dbReference type="InterPro" id="IPR014853">
    <property type="entry name" value="VWF/SSPO/ZAN-like_Cys-rich_dom"/>
</dbReference>
<dbReference type="EMBL" id="AHAT01040450">
    <property type="status" value="NOT_ANNOTATED_CDS"/>
    <property type="molecule type" value="Genomic_DNA"/>
</dbReference>
<dbReference type="InterPro" id="IPR050780">
    <property type="entry name" value="Mucin_vWF_Thrombospondin_sf"/>
</dbReference>
<evidence type="ECO:0000313" key="6">
    <source>
        <dbReference type="Proteomes" id="UP000018468"/>
    </source>
</evidence>
<dbReference type="Proteomes" id="UP000018468">
    <property type="component" value="Linkage group LG27"/>
</dbReference>
<dbReference type="CDD" id="cd19941">
    <property type="entry name" value="TIL"/>
    <property type="match status" value="3"/>
</dbReference>
<feature type="domain" description="VWFD" evidence="4">
    <location>
        <begin position="358"/>
        <end position="533"/>
    </location>
</feature>
<proteinExistence type="predicted"/>
<evidence type="ECO:0000256" key="2">
    <source>
        <dbReference type="ARBA" id="ARBA00023157"/>
    </source>
</evidence>
<dbReference type="Gene3D" id="2.10.25.10">
    <property type="entry name" value="Laminin"/>
    <property type="match status" value="3"/>
</dbReference>
<dbReference type="AlphaFoldDB" id="W5MIZ5"/>
<dbReference type="PANTHER" id="PTHR11339:SF264">
    <property type="entry name" value="MUCIN-6"/>
    <property type="match status" value="1"/>
</dbReference>
<dbReference type="EMBL" id="AHAT01040449">
    <property type="status" value="NOT_ANNOTATED_CDS"/>
    <property type="molecule type" value="Genomic_DNA"/>
</dbReference>
<reference evidence="5" key="3">
    <citation type="submission" date="2025-09" db="UniProtKB">
        <authorList>
            <consortium name="Ensembl"/>
        </authorList>
    </citation>
    <scope>IDENTIFICATION</scope>
</reference>
<keyword evidence="1" id="KW-0677">Repeat</keyword>
<dbReference type="GeneTree" id="ENSGT00940000161708"/>
<evidence type="ECO:0000259" key="4">
    <source>
        <dbReference type="PROSITE" id="PS51233"/>
    </source>
</evidence>
<dbReference type="SMART" id="SM00832">
    <property type="entry name" value="C8"/>
    <property type="match status" value="3"/>
</dbReference>
<feature type="domain" description="VWFD" evidence="4">
    <location>
        <begin position="834"/>
        <end position="1006"/>
    </location>
</feature>
<dbReference type="GO" id="GO:0031012">
    <property type="term" value="C:extracellular matrix"/>
    <property type="evidence" value="ECO:0000318"/>
    <property type="project" value="GO_Central"/>
</dbReference>
<dbReference type="Pfam" id="PF01826">
    <property type="entry name" value="TIL"/>
    <property type="match status" value="2"/>
</dbReference>
<dbReference type="InterPro" id="IPR002919">
    <property type="entry name" value="TIL_dom"/>
</dbReference>
<dbReference type="STRING" id="7918.ENSLOCP00000008354"/>
<dbReference type="eggNOG" id="KOG1216">
    <property type="taxonomic scope" value="Eukaryota"/>
</dbReference>
<reference evidence="6" key="1">
    <citation type="submission" date="2011-12" db="EMBL/GenBank/DDBJ databases">
        <title>The Draft Genome of Lepisosteus oculatus.</title>
        <authorList>
            <consortium name="The Broad Institute Genome Assembly &amp; Analysis Group"/>
            <consortium name="Computational R&amp;D Group"/>
            <consortium name="and Sequencing Platform"/>
            <person name="Di Palma F."/>
            <person name="Alfoldi J."/>
            <person name="Johnson J."/>
            <person name="Berlin A."/>
            <person name="Gnerre S."/>
            <person name="Jaffe D."/>
            <person name="MacCallum I."/>
            <person name="Young S."/>
            <person name="Walker B.J."/>
            <person name="Lander E.S."/>
            <person name="Lindblad-Toh K."/>
        </authorList>
    </citation>
    <scope>NUCLEOTIDE SEQUENCE [LARGE SCALE GENOMIC DNA]</scope>
</reference>
<sequence length="1263" mass="138691">ALFCPVGEVGVCSTWGFGHFHTFDNFMYDFSGTCNYILASDCRSLTPAFNVQMRRDALGSIQCIVIELPSSTVRVNREGITLDGRNIPLPFFSEGVLIRTFGILVRLEVKPINLIVMWNREDYLTVEVGENFQNRTCGLCGDFNGDPLKSEFEGNLIPFQFANEQQEDDPNEACLPLESSCSSGIICIEYAYLCKELLDKVALHCPVDKELYVIRCQQDLCLGPEKGQVQSSCSTLTEYARVCARIAPETVSRWRTASLCTVGHCPENQVYLETGSPCRQTCSRPRFRCPAVYNPGCFCPNGTVLDNISEKSRCVQLEECPCVNNGHKYRAGQRRESRCESCVCLNSRWECKERFCPHTCAVEGGSHVTSFDSHKYRFHGSCTYVLLKSALLPWGGMVMGHFHKCGAGERQSCLTAVSFASTQVPDPCGPAPSRAASHPAKMTSSPPPEHFVIFNQSSSFLQVDMWPWLTLQLQLQPVLSVYLRAEKKLFGLTKGLCGNFNDNSRDDFKNSMGIREGIASRFVHSWRLRSRCASPRNTDPDPCRWSEADAEYASTHCRALLNKSSVFGQCHGEVNPLSYFKRCLYEVCNYEETQDYLCGALQSYSRACAEKGMVLKNWWNETVHCGEPGASAVTCPQNQEFMQNGSLCGRTCRSLSPGATCSPSPVLLEGCSCPPGTYLDQLGSCVPPASCPCFEDNRYFPAGSAVQLDGLTCLCSSGVLDCEGSRGLLPQDDLSSLCTPPKIFHSCVNETQKACEPTCQDLRIGAICMTCESECFCPNGQYEDELLGCVAPEDCSCQQGETFYQANTVLQTECQSCTCRAGRWDCVMRSVCPGTCVQYGEGHFRTFDDRRFVFDGSCAYTLLQDTCDGADQGRFSLESKVVLCETLGPTCSRAVRLTVGDVSIELAGETYTITPPSASANFTVHDNSLYLVVTATIPYSSNKLVLIWNRNMNLIVKLMKSTQMSLCGLCGNFNGKASDDFRLRSGDLTSDAVAFANSWRTDPGCPLVQEQPSPCDTNPQRRAWAHRKCDIIRSPVFEPCHAQVYYLPFYDACVRDACGCALGGDCKCVCNAVAMYAKECLDQGVCVDWRRPDFCPVYCEFYNSHQLAGASYHYTGNGSCSWHYQPCLCPFQTQGLSSTQNLEGFLPECECSSILSRSRGGYGTQCLPLPIAVSTQTVPPITTAVPLVTAVPSLATTAQQVNETSVPPVTTAVSPVTTSRPLNTTAVSPVTTSRPLNTTAVSPVTGAWPLNTTAVSPVTASRP</sequence>
<dbReference type="OMA" id="SKVYRMP"/>
<reference evidence="5" key="2">
    <citation type="submission" date="2025-08" db="UniProtKB">
        <authorList>
            <consortium name="Ensembl"/>
        </authorList>
    </citation>
    <scope>IDENTIFICATION</scope>
</reference>
<dbReference type="EMBL" id="AHAT01040447">
    <property type="status" value="NOT_ANNOTATED_CDS"/>
    <property type="molecule type" value="Genomic_DNA"/>
</dbReference>
<dbReference type="SMART" id="SM00215">
    <property type="entry name" value="VWC_out"/>
    <property type="match status" value="2"/>
</dbReference>
<dbReference type="EMBL" id="AHAT01040451">
    <property type="status" value="NOT_ANNOTATED_CDS"/>
    <property type="molecule type" value="Genomic_DNA"/>
</dbReference>
<dbReference type="EMBL" id="AHAT01040446">
    <property type="status" value="NOT_ANNOTATED_CDS"/>
    <property type="molecule type" value="Genomic_DNA"/>
</dbReference>
<dbReference type="InterPro" id="IPR036084">
    <property type="entry name" value="Ser_inhib-like_sf"/>
</dbReference>
<dbReference type="Bgee" id="ENSLOCG00000006907">
    <property type="expression patterns" value="Expressed in testis and 1 other cell type or tissue"/>
</dbReference>
<dbReference type="Pfam" id="PF00094">
    <property type="entry name" value="VWD"/>
    <property type="match status" value="3"/>
</dbReference>
<dbReference type="SUPFAM" id="SSF57567">
    <property type="entry name" value="Serine protease inhibitors"/>
    <property type="match status" value="3"/>
</dbReference>
<dbReference type="InParanoid" id="W5MIZ5"/>
<dbReference type="GO" id="GO:0005615">
    <property type="term" value="C:extracellular space"/>
    <property type="evidence" value="ECO:0000318"/>
    <property type="project" value="GO_Central"/>
</dbReference>